<evidence type="ECO:0000256" key="2">
    <source>
        <dbReference type="ARBA" id="ARBA00022737"/>
    </source>
</evidence>
<keyword evidence="3" id="KW-0472">Membrane</keyword>
<comment type="caution">
    <text evidence="4">The sequence shown here is derived from an EMBL/GenBank/DDBJ whole genome shotgun (WGS) entry which is preliminary data.</text>
</comment>
<dbReference type="GO" id="GO:1990757">
    <property type="term" value="F:ubiquitin ligase activator activity"/>
    <property type="evidence" value="ECO:0007669"/>
    <property type="project" value="TreeGrafter"/>
</dbReference>
<organism evidence="4 5">
    <name type="scientific">Acer yangbiense</name>
    <dbReference type="NCBI Taxonomy" id="1000413"/>
    <lineage>
        <taxon>Eukaryota</taxon>
        <taxon>Viridiplantae</taxon>
        <taxon>Streptophyta</taxon>
        <taxon>Embryophyta</taxon>
        <taxon>Tracheophyta</taxon>
        <taxon>Spermatophyta</taxon>
        <taxon>Magnoliopsida</taxon>
        <taxon>eudicotyledons</taxon>
        <taxon>Gunneridae</taxon>
        <taxon>Pentapetalae</taxon>
        <taxon>rosids</taxon>
        <taxon>malvids</taxon>
        <taxon>Sapindales</taxon>
        <taxon>Sapindaceae</taxon>
        <taxon>Hippocastanoideae</taxon>
        <taxon>Acereae</taxon>
        <taxon>Acer</taxon>
    </lineage>
</organism>
<reference evidence="5" key="1">
    <citation type="journal article" date="2019" name="Gigascience">
        <title>De novo genome assembly of the endangered Acer yangbiense, a plant species with extremely small populations endemic to Yunnan Province, China.</title>
        <authorList>
            <person name="Yang J."/>
            <person name="Wariss H.M."/>
            <person name="Tao L."/>
            <person name="Zhang R."/>
            <person name="Yun Q."/>
            <person name="Hollingsworth P."/>
            <person name="Dao Z."/>
            <person name="Luo G."/>
            <person name="Guo H."/>
            <person name="Ma Y."/>
            <person name="Sun W."/>
        </authorList>
    </citation>
    <scope>NUCLEOTIDE SEQUENCE [LARGE SCALE GENOMIC DNA]</scope>
    <source>
        <strain evidence="5">cv. Malutang</strain>
    </source>
</reference>
<name>A0A5C7HV60_9ROSI</name>
<dbReference type="PANTHER" id="PTHR19918">
    <property type="entry name" value="CELL DIVISION CYCLE 20 CDC20 FIZZY -RELATED"/>
    <property type="match status" value="1"/>
</dbReference>
<dbReference type="GO" id="GO:1905786">
    <property type="term" value="P:positive regulation of anaphase-promoting complex-dependent catabolic process"/>
    <property type="evidence" value="ECO:0007669"/>
    <property type="project" value="TreeGrafter"/>
</dbReference>
<feature type="transmembrane region" description="Helical" evidence="3">
    <location>
        <begin position="115"/>
        <end position="134"/>
    </location>
</feature>
<dbReference type="OrthoDB" id="10263272at2759"/>
<evidence type="ECO:0000313" key="5">
    <source>
        <dbReference type="Proteomes" id="UP000323000"/>
    </source>
</evidence>
<keyword evidence="2" id="KW-0677">Repeat</keyword>
<keyword evidence="3" id="KW-1133">Transmembrane helix</keyword>
<dbReference type="InterPro" id="IPR036322">
    <property type="entry name" value="WD40_repeat_dom_sf"/>
</dbReference>
<dbReference type="InterPro" id="IPR033010">
    <property type="entry name" value="Cdc20/Fizzy"/>
</dbReference>
<dbReference type="EMBL" id="VAHF01000006">
    <property type="protein sequence ID" value="TXG60674.1"/>
    <property type="molecule type" value="Genomic_DNA"/>
</dbReference>
<proteinExistence type="predicted"/>
<dbReference type="GO" id="GO:0005680">
    <property type="term" value="C:anaphase-promoting complex"/>
    <property type="evidence" value="ECO:0007669"/>
    <property type="project" value="TreeGrafter"/>
</dbReference>
<dbReference type="InterPro" id="IPR015943">
    <property type="entry name" value="WD40/YVTN_repeat-like_dom_sf"/>
</dbReference>
<keyword evidence="5" id="KW-1185">Reference proteome</keyword>
<dbReference type="SUPFAM" id="SSF50978">
    <property type="entry name" value="WD40 repeat-like"/>
    <property type="match status" value="1"/>
</dbReference>
<evidence type="ECO:0000313" key="4">
    <source>
        <dbReference type="EMBL" id="TXG60674.1"/>
    </source>
</evidence>
<dbReference type="Proteomes" id="UP000323000">
    <property type="component" value="Chromosome 6"/>
</dbReference>
<protein>
    <submittedName>
        <fullName evidence="4">Uncharacterized protein</fullName>
    </submittedName>
</protein>
<evidence type="ECO:0000256" key="1">
    <source>
        <dbReference type="ARBA" id="ARBA00022574"/>
    </source>
</evidence>
<dbReference type="GO" id="GO:0010997">
    <property type="term" value="F:anaphase-promoting complex binding"/>
    <property type="evidence" value="ECO:0007669"/>
    <property type="project" value="InterPro"/>
</dbReference>
<evidence type="ECO:0000256" key="3">
    <source>
        <dbReference type="SAM" id="Phobius"/>
    </source>
</evidence>
<keyword evidence="3" id="KW-0812">Transmembrane</keyword>
<dbReference type="AlphaFoldDB" id="A0A5C7HV60"/>
<gene>
    <name evidence="4" type="ORF">EZV62_015247</name>
</gene>
<dbReference type="GO" id="GO:0031145">
    <property type="term" value="P:anaphase-promoting complex-dependent catabolic process"/>
    <property type="evidence" value="ECO:0007669"/>
    <property type="project" value="TreeGrafter"/>
</dbReference>
<dbReference type="Gene3D" id="2.130.10.10">
    <property type="entry name" value="YVTN repeat-like/Quinoprotein amine dehydrogenase"/>
    <property type="match status" value="1"/>
</dbReference>
<accession>A0A5C7HV60</accession>
<dbReference type="PANTHER" id="PTHR19918:SF56">
    <property type="entry name" value="ANAPHASE-PROMOTING COMPLEX SUBUNIT 4-LIKE WD40 DOMAIN-CONTAINING PROTEIN"/>
    <property type="match status" value="1"/>
</dbReference>
<keyword evidence="1" id="KW-0853">WD repeat</keyword>
<sequence>MDFDYVDYMLTDGGRKGKKNQVEVCSLWREAYRKRLAEALNMTCFRILAFKNKPTIVVDPFPKDFFSSFVHQPRPAKPRRYIPQLLLVARCISMIVLTSLSHLTWNSSLSTMKKALFELIVVDSFLNVCVFVILSTKNIEMRSHITNRWTGLEQKCPQLASVGDGNLVFIWDRSMASNSATQWLYRLEDHTATVKALAWRLFQDNLLASGESGAEKCIRL</sequence>
<feature type="transmembrane region" description="Helical" evidence="3">
    <location>
        <begin position="81"/>
        <end position="103"/>
    </location>
</feature>